<dbReference type="EMBL" id="JACTNZ010000003">
    <property type="protein sequence ID" value="KAG5556079.1"/>
    <property type="molecule type" value="Genomic_DNA"/>
</dbReference>
<dbReference type="Proteomes" id="UP000823749">
    <property type="component" value="Chromosome 3"/>
</dbReference>
<keyword evidence="2" id="KW-1185">Reference proteome</keyword>
<proteinExistence type="predicted"/>
<organism evidence="1 2">
    <name type="scientific">Rhododendron griersonianum</name>
    <dbReference type="NCBI Taxonomy" id="479676"/>
    <lineage>
        <taxon>Eukaryota</taxon>
        <taxon>Viridiplantae</taxon>
        <taxon>Streptophyta</taxon>
        <taxon>Embryophyta</taxon>
        <taxon>Tracheophyta</taxon>
        <taxon>Spermatophyta</taxon>
        <taxon>Magnoliopsida</taxon>
        <taxon>eudicotyledons</taxon>
        <taxon>Gunneridae</taxon>
        <taxon>Pentapetalae</taxon>
        <taxon>asterids</taxon>
        <taxon>Ericales</taxon>
        <taxon>Ericaceae</taxon>
        <taxon>Ericoideae</taxon>
        <taxon>Rhodoreae</taxon>
        <taxon>Rhododendron</taxon>
    </lineage>
</organism>
<dbReference type="AlphaFoldDB" id="A0AAV6KV03"/>
<protein>
    <submittedName>
        <fullName evidence="1">Uncharacterized protein</fullName>
    </submittedName>
</protein>
<name>A0AAV6KV03_9ERIC</name>
<comment type="caution">
    <text evidence="1">The sequence shown here is derived from an EMBL/GenBank/DDBJ whole genome shotgun (WGS) entry which is preliminary data.</text>
</comment>
<accession>A0AAV6KV03</accession>
<evidence type="ECO:0000313" key="1">
    <source>
        <dbReference type="EMBL" id="KAG5556079.1"/>
    </source>
</evidence>
<evidence type="ECO:0000313" key="2">
    <source>
        <dbReference type="Proteomes" id="UP000823749"/>
    </source>
</evidence>
<sequence>MNKVQYQKPLNQNPTVLSYFQTHSFKTNKEGRERKLKVEINKPILAVQRLIFVVAKRIFLININMTFA</sequence>
<gene>
    <name evidence="1" type="ORF">RHGRI_006638</name>
</gene>
<reference evidence="1" key="1">
    <citation type="submission" date="2020-08" db="EMBL/GenBank/DDBJ databases">
        <title>Plant Genome Project.</title>
        <authorList>
            <person name="Zhang R.-G."/>
        </authorList>
    </citation>
    <scope>NUCLEOTIDE SEQUENCE</scope>
    <source>
        <strain evidence="1">WSP0</strain>
        <tissue evidence="1">Leaf</tissue>
    </source>
</reference>